<evidence type="ECO:0000313" key="1">
    <source>
        <dbReference type="EMBL" id="GAA2042069.1"/>
    </source>
</evidence>
<organism evidence="1 2">
    <name type="scientific">Agromyces tropicus</name>
    <dbReference type="NCBI Taxonomy" id="555371"/>
    <lineage>
        <taxon>Bacteria</taxon>
        <taxon>Bacillati</taxon>
        <taxon>Actinomycetota</taxon>
        <taxon>Actinomycetes</taxon>
        <taxon>Micrococcales</taxon>
        <taxon>Microbacteriaceae</taxon>
        <taxon>Agromyces</taxon>
    </lineage>
</organism>
<dbReference type="EMBL" id="BAAAPW010000005">
    <property type="protein sequence ID" value="GAA2042069.1"/>
    <property type="molecule type" value="Genomic_DNA"/>
</dbReference>
<dbReference type="Proteomes" id="UP001501196">
    <property type="component" value="Unassembled WGS sequence"/>
</dbReference>
<proteinExistence type="predicted"/>
<protein>
    <recommendedName>
        <fullName evidence="3">DUF222 domain-containing protein</fullName>
    </recommendedName>
</protein>
<keyword evidence="2" id="KW-1185">Reference proteome</keyword>
<comment type="caution">
    <text evidence="1">The sequence shown here is derived from an EMBL/GenBank/DDBJ whole genome shotgun (WGS) entry which is preliminary data.</text>
</comment>
<gene>
    <name evidence="1" type="ORF">GCM10009819_30400</name>
</gene>
<reference evidence="1 2" key="1">
    <citation type="journal article" date="2019" name="Int. J. Syst. Evol. Microbiol.">
        <title>The Global Catalogue of Microorganisms (GCM) 10K type strain sequencing project: providing services to taxonomists for standard genome sequencing and annotation.</title>
        <authorList>
            <consortium name="The Broad Institute Genomics Platform"/>
            <consortium name="The Broad Institute Genome Sequencing Center for Infectious Disease"/>
            <person name="Wu L."/>
            <person name="Ma J."/>
        </authorList>
    </citation>
    <scope>NUCLEOTIDE SEQUENCE [LARGE SCALE GENOMIC DNA]</scope>
    <source>
        <strain evidence="1 2">JCM 15672</strain>
    </source>
</reference>
<accession>A0ABN2URF4</accession>
<evidence type="ECO:0000313" key="2">
    <source>
        <dbReference type="Proteomes" id="UP001501196"/>
    </source>
</evidence>
<sequence length="176" mass="18948">MRAGPRHVVPYEPVNPARPVPGAPYPDLMDACAALADSIDSLAGLGYPDGRFLKELGRVAGVRRGPFWVTDAATGGRNRIRGRGFRPEVDDDTAGQARHFAGTVAVAARVGGRITRWLTTNILRDPPESADGRLSDEAIEFVRLVRSGDLAQADAADWIRERLCHAPRRSAASDPA</sequence>
<name>A0ABN2URF4_9MICO</name>
<evidence type="ECO:0008006" key="3">
    <source>
        <dbReference type="Google" id="ProtNLM"/>
    </source>
</evidence>